<dbReference type="InterPro" id="IPR051533">
    <property type="entry name" value="WaaL-like"/>
</dbReference>
<dbReference type="OrthoDB" id="2025581at2"/>
<reference evidence="3" key="1">
    <citation type="submission" date="2019-08" db="EMBL/GenBank/DDBJ databases">
        <title>Complete Genome Sequence of the Polysaccharide-Degrading Rumen Bacterium Pseudobutyrivibrio xylanivorans MA3014.</title>
        <authorList>
            <person name="Palevich N."/>
            <person name="Maclean P.H."/>
            <person name="Kelly W.J."/>
            <person name="Leahy S.C."/>
            <person name="Rakonjac J."/>
            <person name="Attwood G.T."/>
        </authorList>
    </citation>
    <scope>NUCLEOTIDE SEQUENCE [LARGE SCALE GENOMIC DNA]</scope>
    <source>
        <strain evidence="3">MA3014</strain>
        <plasmid evidence="3">pnp95</plasmid>
    </source>
</reference>
<organism evidence="2 3">
    <name type="scientific">Pseudobutyrivibrio xylanivorans</name>
    <dbReference type="NCBI Taxonomy" id="185007"/>
    <lineage>
        <taxon>Bacteria</taxon>
        <taxon>Bacillati</taxon>
        <taxon>Bacillota</taxon>
        <taxon>Clostridia</taxon>
        <taxon>Lachnospirales</taxon>
        <taxon>Lachnospiraceae</taxon>
        <taxon>Pseudobutyrivibrio</taxon>
    </lineage>
</organism>
<proteinExistence type="predicted"/>
<feature type="transmembrane region" description="Helical" evidence="1">
    <location>
        <begin position="274"/>
        <end position="295"/>
    </location>
</feature>
<dbReference type="PANTHER" id="PTHR37422">
    <property type="entry name" value="TEICHURONIC ACID BIOSYNTHESIS PROTEIN TUAE"/>
    <property type="match status" value="1"/>
</dbReference>
<keyword evidence="1" id="KW-0812">Transmembrane</keyword>
<dbReference type="AlphaFoldDB" id="A0A5P6VVU3"/>
<feature type="transmembrane region" description="Helical" evidence="1">
    <location>
        <begin position="190"/>
        <end position="218"/>
    </location>
</feature>
<feature type="transmembrane region" description="Helical" evidence="1">
    <location>
        <begin position="423"/>
        <end position="447"/>
    </location>
</feature>
<evidence type="ECO:0008006" key="4">
    <source>
        <dbReference type="Google" id="ProtNLM"/>
    </source>
</evidence>
<dbReference type="RefSeq" id="WP_151625920.1">
    <property type="nucleotide sequence ID" value="NZ_CP043029.1"/>
</dbReference>
<evidence type="ECO:0000313" key="3">
    <source>
        <dbReference type="Proteomes" id="UP000327030"/>
    </source>
</evidence>
<name>A0A5P6VVU3_PSEXY</name>
<feature type="transmembrane region" description="Helical" evidence="1">
    <location>
        <begin position="147"/>
        <end position="170"/>
    </location>
</feature>
<keyword evidence="1" id="KW-1133">Transmembrane helix</keyword>
<dbReference type="Proteomes" id="UP000327030">
    <property type="component" value="Plasmid pNP95"/>
</dbReference>
<dbReference type="PANTHER" id="PTHR37422:SF23">
    <property type="entry name" value="TEICHURONIC ACID BIOSYNTHESIS PROTEIN TUAE"/>
    <property type="match status" value="1"/>
</dbReference>
<protein>
    <recommendedName>
        <fullName evidence="4">O-antigen ligase family protein</fullName>
    </recommendedName>
</protein>
<keyword evidence="2" id="KW-0614">Plasmid</keyword>
<feature type="transmembrane region" description="Helical" evidence="1">
    <location>
        <begin position="393"/>
        <end position="411"/>
    </location>
</feature>
<dbReference type="EMBL" id="CP043029">
    <property type="protein sequence ID" value="QFJ56319.1"/>
    <property type="molecule type" value="Genomic_DNA"/>
</dbReference>
<feature type="transmembrane region" description="Helical" evidence="1">
    <location>
        <begin position="246"/>
        <end position="262"/>
    </location>
</feature>
<dbReference type="KEGG" id="pxv:FXF36_15490"/>
<feature type="transmembrane region" description="Helical" evidence="1">
    <location>
        <begin position="113"/>
        <end position="135"/>
    </location>
</feature>
<evidence type="ECO:0000256" key="1">
    <source>
        <dbReference type="SAM" id="Phobius"/>
    </source>
</evidence>
<accession>A0A5P6VVU3</accession>
<feature type="transmembrane region" description="Helical" evidence="1">
    <location>
        <begin position="50"/>
        <end position="69"/>
    </location>
</feature>
<evidence type="ECO:0000313" key="2">
    <source>
        <dbReference type="EMBL" id="QFJ56319.1"/>
    </source>
</evidence>
<sequence>MIGLTILCTFSLALLIANIYCFKTKKYLNLFIPCMLFLPEYYGIEINNSLPLLTVSRMMFLVFFVYACINRRKSINLKEIDLKDLPKPYYCLAGYFILRIVSNLYYITTYGQAAKTIFLIIFEQLLLLVSVYMLAPTKEEVHALIKAIVRGATVMFILGIFESFTAIRLADALYTISRHVMNEHYIRLGLLRATVTLGMPGVYANMCILMLPLIIYLYRTSYQKRYIAIALLDVFAVIHAGSRSDILYLFIIPVMYLVYVLRTKAERLEFTKNLFIIVASLAVIITVLSATNPYFKYYYVGTGKSVLNEIGFNFDLSEDSPDDSIGYGSNAKSGSFSRTMQFSGILYAARINPVFGLGSGAQTRGDVQYYWDNNWRPIKTYDLGVVEIFCNEGLLGTLGLTLMLFYLVLVSKGNRSLTILCPIYLLTTLNTGNLYAYLLLYVVMAYYKCSPECETTFENS</sequence>
<keyword evidence="1" id="KW-0472">Membrane</keyword>
<geneLocation type="plasmid" evidence="3">
    <name>pnp95</name>
</geneLocation>
<gene>
    <name evidence="2" type="ORF">FXF36_15490</name>
</gene>
<feature type="transmembrane region" description="Helical" evidence="1">
    <location>
        <begin position="89"/>
        <end position="107"/>
    </location>
</feature>
<feature type="transmembrane region" description="Helical" evidence="1">
    <location>
        <begin position="225"/>
        <end position="240"/>
    </location>
</feature>